<keyword evidence="2" id="KW-1185">Reference proteome</keyword>
<dbReference type="HOGENOM" id="CLU_3230088_0_0_0"/>
<proteinExistence type="predicted"/>
<dbReference type="AlphaFoldDB" id="A0A081BLC9"/>
<organism evidence="1">
    <name type="scientific">Candidatus Moduliflexus flocculans</name>
    <dbReference type="NCBI Taxonomy" id="1499966"/>
    <lineage>
        <taxon>Bacteria</taxon>
        <taxon>Candidatus Moduliflexota</taxon>
        <taxon>Candidatus Moduliflexia</taxon>
        <taxon>Candidatus Moduliflexales</taxon>
        <taxon>Candidatus Moduliflexaceae</taxon>
    </lineage>
</organism>
<accession>A0A081BLC9</accession>
<evidence type="ECO:0000313" key="2">
    <source>
        <dbReference type="Proteomes" id="UP000030700"/>
    </source>
</evidence>
<evidence type="ECO:0000313" key="1">
    <source>
        <dbReference type="EMBL" id="GAK51195.1"/>
    </source>
</evidence>
<dbReference type="EMBL" id="DF820457">
    <property type="protein sequence ID" value="GAK51195.1"/>
    <property type="molecule type" value="Genomic_DNA"/>
</dbReference>
<protein>
    <submittedName>
        <fullName evidence="1">Uncharacterized protein</fullName>
    </submittedName>
</protein>
<name>A0A081BLC9_9BACT</name>
<gene>
    <name evidence="1" type="ORF">U14_02438</name>
</gene>
<dbReference type="Proteomes" id="UP000030700">
    <property type="component" value="Unassembled WGS sequence"/>
</dbReference>
<sequence>MLEASKSVQIAKEQNTASALKGIETNIILFNKLYMLNKTQRQP</sequence>
<reference evidence="1" key="1">
    <citation type="journal article" date="2015" name="PeerJ">
        <title>First genomic representation of candidate bacterial phylum KSB3 points to enhanced environmental sensing as a trigger of wastewater bulking.</title>
        <authorList>
            <person name="Sekiguchi Y."/>
            <person name="Ohashi A."/>
            <person name="Parks D.H."/>
            <person name="Yamauchi T."/>
            <person name="Tyson G.W."/>
            <person name="Hugenholtz P."/>
        </authorList>
    </citation>
    <scope>NUCLEOTIDE SEQUENCE [LARGE SCALE GENOMIC DNA]</scope>
</reference>